<gene>
    <name evidence="1" type="ORF">M5D96_008836</name>
</gene>
<reference evidence="1" key="1">
    <citation type="journal article" date="2023" name="Genome Biol. Evol.">
        <title>Long-read-based Genome Assembly of Drosophila gunungcola Reveals Fewer Chemosensory Genes in Flower-breeding Species.</title>
        <authorList>
            <person name="Negi A."/>
            <person name="Liao B.Y."/>
            <person name="Yeh S.D."/>
        </authorList>
    </citation>
    <scope>NUCLEOTIDE SEQUENCE</scope>
    <source>
        <strain evidence="1">Sukarami</strain>
    </source>
</reference>
<comment type="caution">
    <text evidence="1">The sequence shown here is derived from an EMBL/GenBank/DDBJ whole genome shotgun (WGS) entry which is preliminary data.</text>
</comment>
<sequence>KPHHFQSVFGHLAGLRGELTGFRCGGGHFGQGQYGSAPAATRIRCQHTALPQTIPAEGRCHGLRAVQQFSRQQEVSAGVQGQTTTL</sequence>
<dbReference type="AlphaFoldDB" id="A0A9P9YLR4"/>
<proteinExistence type="predicted"/>
<organism evidence="1 2">
    <name type="scientific">Drosophila gunungcola</name>
    <name type="common">fruit fly</name>
    <dbReference type="NCBI Taxonomy" id="103775"/>
    <lineage>
        <taxon>Eukaryota</taxon>
        <taxon>Metazoa</taxon>
        <taxon>Ecdysozoa</taxon>
        <taxon>Arthropoda</taxon>
        <taxon>Hexapoda</taxon>
        <taxon>Insecta</taxon>
        <taxon>Pterygota</taxon>
        <taxon>Neoptera</taxon>
        <taxon>Endopterygota</taxon>
        <taxon>Diptera</taxon>
        <taxon>Brachycera</taxon>
        <taxon>Muscomorpha</taxon>
        <taxon>Ephydroidea</taxon>
        <taxon>Drosophilidae</taxon>
        <taxon>Drosophila</taxon>
        <taxon>Sophophora</taxon>
    </lineage>
</organism>
<evidence type="ECO:0000313" key="2">
    <source>
        <dbReference type="Proteomes" id="UP001059596"/>
    </source>
</evidence>
<accession>A0A9P9YLR4</accession>
<dbReference type="Proteomes" id="UP001059596">
    <property type="component" value="Unassembled WGS sequence"/>
</dbReference>
<evidence type="ECO:0000313" key="1">
    <source>
        <dbReference type="EMBL" id="KAI8038918.1"/>
    </source>
</evidence>
<feature type="non-terminal residue" evidence="1">
    <location>
        <position position="86"/>
    </location>
</feature>
<dbReference type="EMBL" id="JAMKOV010000007">
    <property type="protein sequence ID" value="KAI8038918.1"/>
    <property type="molecule type" value="Genomic_DNA"/>
</dbReference>
<feature type="non-terminal residue" evidence="1">
    <location>
        <position position="1"/>
    </location>
</feature>
<name>A0A9P9YLR4_9MUSC</name>
<protein>
    <submittedName>
        <fullName evidence="1">Uncharacterized protein</fullName>
    </submittedName>
</protein>
<keyword evidence="2" id="KW-1185">Reference proteome</keyword>